<feature type="transmembrane region" description="Helical" evidence="1">
    <location>
        <begin position="6"/>
        <end position="28"/>
    </location>
</feature>
<evidence type="ECO:0000313" key="2">
    <source>
        <dbReference type="EMBL" id="MBC2882688.1"/>
    </source>
</evidence>
<sequence>MTLLDISQIVFVCIVVFIGLGLIIKTVFYDKSNR</sequence>
<evidence type="ECO:0000256" key="1">
    <source>
        <dbReference type="SAM" id="Phobius"/>
    </source>
</evidence>
<name>A0A842J5E4_9BACT</name>
<keyword evidence="1" id="KW-0472">Membrane</keyword>
<dbReference type="AlphaFoldDB" id="A0A842J5E4"/>
<gene>
    <name evidence="2" type="primary">bcsF</name>
    <name evidence="2" type="ORF">H7R39_05365</name>
</gene>
<dbReference type="Proteomes" id="UP000552683">
    <property type="component" value="Unassembled WGS sequence"/>
</dbReference>
<protein>
    <submittedName>
        <fullName evidence="2">Cellulose biosynthesis protein BcsF</fullName>
    </submittedName>
</protein>
<accession>A0A842J5E4</accession>
<keyword evidence="3" id="KW-1185">Reference proteome</keyword>
<comment type="caution">
    <text evidence="2">The sequence shown here is derived from an EMBL/GenBank/DDBJ whole genome shotgun (WGS) entry which is preliminary data.</text>
</comment>
<dbReference type="Pfam" id="PF11120">
    <property type="entry name" value="CBP_BcsF"/>
    <property type="match status" value="1"/>
</dbReference>
<keyword evidence="1" id="KW-1133">Transmembrane helix</keyword>
<reference evidence="2 3" key="1">
    <citation type="submission" date="2020-08" db="EMBL/GenBank/DDBJ databases">
        <title>Complete genome and description of Campylobacter massiliensis Marseille-Q3452 sp. nov.</title>
        <authorList>
            <person name="Antezack A."/>
        </authorList>
    </citation>
    <scope>NUCLEOTIDE SEQUENCE [LARGE SCALE GENOMIC DNA]</scope>
    <source>
        <strain evidence="2 3">Marseille-Q3452</strain>
    </source>
</reference>
<proteinExistence type="predicted"/>
<evidence type="ECO:0000313" key="3">
    <source>
        <dbReference type="Proteomes" id="UP000552683"/>
    </source>
</evidence>
<dbReference type="InterPro" id="IPR019995">
    <property type="entry name" value="Cellulose_BcsF/YhjT"/>
</dbReference>
<organism evidence="2 3">
    <name type="scientific">Campylobacter massiliensis</name>
    <dbReference type="NCBI Taxonomy" id="2762557"/>
    <lineage>
        <taxon>Bacteria</taxon>
        <taxon>Pseudomonadati</taxon>
        <taxon>Campylobacterota</taxon>
        <taxon>Epsilonproteobacteria</taxon>
        <taxon>Campylobacterales</taxon>
        <taxon>Campylobacteraceae</taxon>
        <taxon>Campylobacter</taxon>
    </lineage>
</organism>
<dbReference type="EMBL" id="JACLZK010000001">
    <property type="protein sequence ID" value="MBC2882688.1"/>
    <property type="molecule type" value="Genomic_DNA"/>
</dbReference>
<keyword evidence="1" id="KW-0812">Transmembrane</keyword>